<sequence>MKTNYKQRNNEKLKNKSEKLLSLFTLLFSFLSFAQSLTTSENYVYTKVYLSADGSKKSETVQYFDGLGRPKQTVQVKATPLGQDLAVPVVYDQLGRQTKTLLPIPVATANSGIHTIDENSINSYYGVANAYSEQKLEASPLGRVLEVSHPGTAWAMNSGHTTKMQYLTNIEGDQVKRFNTTASWSNGVLTTSITNITFYAPNQLSKNKVTDEDGNVTIDFKNFEGKTVLLRKESPSGKLDTYYIYNNYGQLAFVVSPKGNEQITSNGNTVTSQILDDLCYQYVYDNRFRQVEKKLPGKGWEYMVYDEQNRMVASQDANMKNNTANPNRWSFTRYDKFGRVLYTGVFTGGTRAQEQNNANAKGLNNETRSTSSFTLNGQEIFYTNTAYPSATITPYSVNYYDSYPGTPSVPQNILGAQTLSGSVSFTVNSVSSTRSLKSMSTASMVKNLDDDAWSSTYIWYDQLGRSIGSQGKNHLGGYTKTESLLDFAGVPQQVITRHKRLNSDTEKVITETFTYDHQNRLLTHKHKIDNKPEEILSRNKYNELSQLENKKVGGTATENPLQKIDYKYNIRGWMTQINDPTNLSGDLFGYKIRYNSVEGLTTPDTSDTSLQVVPRYNGNIAEVDWKTAASENESLKTYGYVYDDMNRLSAGFYQDATNPSLREYYEKVTYDSNGNMMSMKRTGQRRGPTAQLIDDLSYHYENGNASNRLQKVTETIPLSFGYPYQATPTNITYDDNGNITSYQDKGISSIQYNYLNLPKQVTRNSVLTDYTYRADGVKVKKLFGTVETHYVDGFQYKTVGSEVKLVIIPTSGGYYDAQRDAYFYNFTDHLGNVRLSYSDADGNGVVTGDVVVEECSGGNCSSYIIPGEIEAISNYYPFGMLLENHNNQANSSNVYKYKYN</sequence>
<keyword evidence="4" id="KW-1185">Reference proteome</keyword>
<dbReference type="RefSeq" id="WP_056016081.1">
    <property type="nucleotide sequence ID" value="NZ_LLYZ01000009.1"/>
</dbReference>
<reference evidence="3 4" key="1">
    <citation type="submission" date="2015-10" db="EMBL/GenBank/DDBJ databases">
        <title>Chryseobacterium aquaticum genome.</title>
        <authorList>
            <person name="Newman J.D."/>
            <person name="Ferguson M.B."/>
            <person name="Miller J.R."/>
        </authorList>
    </citation>
    <scope>NUCLEOTIDE SEQUENCE [LARGE SCALE GENOMIC DNA]</scope>
    <source>
        <strain evidence="3 4">KCTC 12483</strain>
    </source>
</reference>
<name>A0A0Q3HQR7_9FLAO</name>
<evidence type="ECO:0000313" key="3">
    <source>
        <dbReference type="EMBL" id="KQK24941.1"/>
    </source>
</evidence>
<gene>
    <name evidence="3" type="ORF">AR438_13510</name>
</gene>
<dbReference type="OrthoDB" id="2972467at2"/>
<evidence type="ECO:0000259" key="2">
    <source>
        <dbReference type="Pfam" id="PF20041"/>
    </source>
</evidence>
<dbReference type="STRING" id="452084.AR438_13510"/>
<protein>
    <recommendedName>
        <fullName evidence="2">DUF6443 domain-containing protein</fullName>
    </recommendedName>
</protein>
<comment type="caution">
    <text evidence="3">The sequence shown here is derived from an EMBL/GenBank/DDBJ whole genome shotgun (WGS) entry which is preliminary data.</text>
</comment>
<feature type="chain" id="PRO_5006203622" description="DUF6443 domain-containing protein" evidence="1">
    <location>
        <begin position="35"/>
        <end position="900"/>
    </location>
</feature>
<feature type="signal peptide" evidence="1">
    <location>
        <begin position="1"/>
        <end position="34"/>
    </location>
</feature>
<feature type="domain" description="DUF6443" evidence="2">
    <location>
        <begin position="47"/>
        <end position="167"/>
    </location>
</feature>
<keyword evidence="1" id="KW-0732">Signal</keyword>
<evidence type="ECO:0000256" key="1">
    <source>
        <dbReference type="SAM" id="SignalP"/>
    </source>
</evidence>
<accession>A0A0Q3HQR7</accession>
<dbReference type="EMBL" id="LLYZ01000009">
    <property type="protein sequence ID" value="KQK24941.1"/>
    <property type="molecule type" value="Genomic_DNA"/>
</dbReference>
<dbReference type="Proteomes" id="UP000051682">
    <property type="component" value="Unassembled WGS sequence"/>
</dbReference>
<dbReference type="InterPro" id="IPR045619">
    <property type="entry name" value="DUF6443"/>
</dbReference>
<evidence type="ECO:0000313" key="4">
    <source>
        <dbReference type="Proteomes" id="UP000051682"/>
    </source>
</evidence>
<proteinExistence type="predicted"/>
<dbReference type="Gene3D" id="2.180.10.10">
    <property type="entry name" value="RHS repeat-associated core"/>
    <property type="match status" value="1"/>
</dbReference>
<organism evidence="3 4">
    <name type="scientific">Chryseobacterium aquaticum</name>
    <dbReference type="NCBI Taxonomy" id="452084"/>
    <lineage>
        <taxon>Bacteria</taxon>
        <taxon>Pseudomonadati</taxon>
        <taxon>Bacteroidota</taxon>
        <taxon>Flavobacteriia</taxon>
        <taxon>Flavobacteriales</taxon>
        <taxon>Weeksellaceae</taxon>
        <taxon>Chryseobacterium group</taxon>
        <taxon>Chryseobacterium</taxon>
    </lineage>
</organism>
<dbReference type="AlphaFoldDB" id="A0A0Q3HQR7"/>
<dbReference type="Pfam" id="PF20041">
    <property type="entry name" value="DUF6443"/>
    <property type="match status" value="1"/>
</dbReference>